<comment type="catalytic activity">
    <reaction evidence="2">
        <text>a 3'-end 2',3'-cyclophospho-ribonucleotide-RNA + H2O = a 3'-end 2'-phospho-ribonucleotide-RNA + H(+)</text>
        <dbReference type="Rhea" id="RHEA:11828"/>
        <dbReference type="Rhea" id="RHEA-COMP:10464"/>
        <dbReference type="Rhea" id="RHEA-COMP:17353"/>
        <dbReference type="ChEBI" id="CHEBI:15377"/>
        <dbReference type="ChEBI" id="CHEBI:15378"/>
        <dbReference type="ChEBI" id="CHEBI:83064"/>
        <dbReference type="ChEBI" id="CHEBI:173113"/>
        <dbReference type="EC" id="3.1.4.58"/>
    </reaction>
</comment>
<dbReference type="HAMAP" id="MF_01940">
    <property type="entry name" value="RNA_CPDase"/>
    <property type="match status" value="1"/>
</dbReference>
<name>A0A0H4TAX1_9GAMM</name>
<comment type="function">
    <text evidence="2">Hydrolyzes RNA 2',3'-cyclic phosphodiester to an RNA 2'-phosphomonoester.</text>
</comment>
<keyword evidence="1 2" id="KW-0378">Hydrolase</keyword>
<reference evidence="3" key="1">
    <citation type="journal article" date="2015" name="ISME J.">
        <title>Aquifer environment selects for microbial species cohorts in sediment and groundwater.</title>
        <authorList>
            <person name="Hug L.A."/>
            <person name="Thomas B.C."/>
            <person name="Brown C.T."/>
            <person name="Frischkorn K.R."/>
            <person name="Williams K.H."/>
            <person name="Tringe S.G."/>
            <person name="Banfield J.F."/>
        </authorList>
    </citation>
    <scope>NUCLEOTIDE SEQUENCE</scope>
</reference>
<protein>
    <recommendedName>
        <fullName evidence="2">RNA 2',3'-cyclic phosphodiesterase</fullName>
        <shortName evidence="2">RNA 2',3'-CPDase</shortName>
        <ecNumber evidence="2">3.1.4.58</ecNumber>
    </recommendedName>
</protein>
<dbReference type="NCBIfam" id="TIGR02258">
    <property type="entry name" value="2_5_ligase"/>
    <property type="match status" value="1"/>
</dbReference>
<dbReference type="Pfam" id="PF13563">
    <property type="entry name" value="2_5_RNA_ligase2"/>
    <property type="match status" value="1"/>
</dbReference>
<keyword evidence="3" id="KW-0436">Ligase</keyword>
<dbReference type="Gene3D" id="3.90.1140.10">
    <property type="entry name" value="Cyclic phosphodiesterase"/>
    <property type="match status" value="1"/>
</dbReference>
<dbReference type="GO" id="GO:0004113">
    <property type="term" value="F:2',3'-cyclic-nucleotide 3'-phosphodiesterase activity"/>
    <property type="evidence" value="ECO:0007669"/>
    <property type="project" value="InterPro"/>
</dbReference>
<dbReference type="EC" id="3.1.4.58" evidence="2"/>
<dbReference type="EMBL" id="KT007026">
    <property type="protein sequence ID" value="AKQ03980.1"/>
    <property type="molecule type" value="Genomic_DNA"/>
</dbReference>
<evidence type="ECO:0000313" key="3">
    <source>
        <dbReference type="EMBL" id="AKQ03980.1"/>
    </source>
</evidence>
<dbReference type="InterPro" id="IPR004175">
    <property type="entry name" value="RNA_CPDase"/>
</dbReference>
<dbReference type="GO" id="GO:0008664">
    <property type="term" value="F:RNA 2',3'-cyclic 3'-phosphodiesterase activity"/>
    <property type="evidence" value="ECO:0007669"/>
    <property type="project" value="UniProtKB-EC"/>
</dbReference>
<dbReference type="InterPro" id="IPR009097">
    <property type="entry name" value="Cyclic_Pdiesterase"/>
</dbReference>
<dbReference type="PANTHER" id="PTHR35561">
    <property type="entry name" value="RNA 2',3'-CYCLIC PHOSPHODIESTERASE"/>
    <property type="match status" value="1"/>
</dbReference>
<feature type="short sequence motif" description="HXTX 2" evidence="2">
    <location>
        <begin position="121"/>
        <end position="124"/>
    </location>
</feature>
<accession>A0A0H4TAX1</accession>
<evidence type="ECO:0000256" key="1">
    <source>
        <dbReference type="ARBA" id="ARBA00022801"/>
    </source>
</evidence>
<dbReference type="PANTHER" id="PTHR35561:SF1">
    <property type="entry name" value="RNA 2',3'-CYCLIC PHOSPHODIESTERASE"/>
    <property type="match status" value="1"/>
</dbReference>
<proteinExistence type="inferred from homology"/>
<dbReference type="SUPFAM" id="SSF55144">
    <property type="entry name" value="LigT-like"/>
    <property type="match status" value="1"/>
</dbReference>
<feature type="short sequence motif" description="HXTX 1" evidence="2">
    <location>
        <begin position="39"/>
        <end position="42"/>
    </location>
</feature>
<comment type="similarity">
    <text evidence="2">Belongs to the 2H phosphoesterase superfamily. ThpR family.</text>
</comment>
<organism evidence="3">
    <name type="scientific">uncultured gamma proteobacterium Rifle_16ft_4_minimus_39789</name>
    <dbReference type="NCBI Taxonomy" id="1665200"/>
    <lineage>
        <taxon>Bacteria</taxon>
        <taxon>Pseudomonadati</taxon>
        <taxon>Pseudomonadota</taxon>
        <taxon>Gammaproteobacteria</taxon>
        <taxon>environmental samples</taxon>
    </lineage>
</organism>
<dbReference type="GO" id="GO:0016874">
    <property type="term" value="F:ligase activity"/>
    <property type="evidence" value="ECO:0007669"/>
    <property type="project" value="UniProtKB-KW"/>
</dbReference>
<feature type="active site" description="Proton acceptor" evidence="2">
    <location>
        <position position="121"/>
    </location>
</feature>
<sequence>MARLFFALWPDPETRDSLLKIRDTLPADCGRLISANNLHITLVFLGEVNAEKAECVMDRARQLSIKPVTLILDNIGWWNKTQVVWFAPAHIPEEIPIFVAELAAASTRCSVRLDQRPYRPHVTLARGVRRKPVLHSVIPVQWPVRGFSLIQSQTIPGGSSYKEIWSSP</sequence>
<feature type="active site" description="Proton donor" evidence="2">
    <location>
        <position position="39"/>
    </location>
</feature>
<evidence type="ECO:0000256" key="2">
    <source>
        <dbReference type="HAMAP-Rule" id="MF_01940"/>
    </source>
</evidence>
<dbReference type="AlphaFoldDB" id="A0A0H4TAX1"/>